<evidence type="ECO:0000313" key="2">
    <source>
        <dbReference type="Proteomes" id="UP000050833"/>
    </source>
</evidence>
<dbReference type="Proteomes" id="UP000050833">
    <property type="component" value="Unassembled WGS sequence"/>
</dbReference>
<dbReference type="RefSeq" id="WP_055943991.1">
    <property type="nucleotide sequence ID" value="NZ_DBGBTA010000123.1"/>
</dbReference>
<dbReference type="AlphaFoldDB" id="A0AAW3JSQ9"/>
<name>A0AAW3JSQ9_9FIRM</name>
<evidence type="ECO:0008006" key="3">
    <source>
        <dbReference type="Google" id="ProtNLM"/>
    </source>
</evidence>
<comment type="caution">
    <text evidence="1">The sequence shown here is derived from an EMBL/GenBank/DDBJ whole genome shotgun (WGS) entry which is preliminary data.</text>
</comment>
<organism evidence="1 2">
    <name type="scientific">Butyribacter intestini</name>
    <dbReference type="NCBI Taxonomy" id="1703332"/>
    <lineage>
        <taxon>Bacteria</taxon>
        <taxon>Bacillati</taxon>
        <taxon>Bacillota</taxon>
        <taxon>Clostridia</taxon>
        <taxon>Lachnospirales</taxon>
        <taxon>Lachnospiraceae</taxon>
        <taxon>Butyribacter</taxon>
    </lineage>
</organism>
<gene>
    <name evidence="1" type="ORF">APZ18_08915</name>
</gene>
<keyword evidence="2" id="KW-1185">Reference proteome</keyword>
<dbReference type="EMBL" id="LLKB01000005">
    <property type="protein sequence ID" value="KQC84836.1"/>
    <property type="molecule type" value="Genomic_DNA"/>
</dbReference>
<reference evidence="1 2" key="1">
    <citation type="submission" date="2015-10" db="EMBL/GenBank/DDBJ databases">
        <title>Butyribacter intestini gen. nov., sp. nov., a butyric acid-producing bacterium of the family Lachnospiraceae isolated from the human faeces.</title>
        <authorList>
            <person name="Zou Y."/>
            <person name="Xue W."/>
            <person name="Luo G."/>
            <person name="Lv M."/>
        </authorList>
    </citation>
    <scope>NUCLEOTIDE SEQUENCE [LARGE SCALE GENOMIC DNA]</scope>
    <source>
        <strain evidence="1 2">TF01-11</strain>
    </source>
</reference>
<proteinExistence type="predicted"/>
<sequence length="250" mass="26348">MSSIFSINGAGSMFFADSSNSTQNSASSIFGNTSSLLGDYAMIKSGGYKKLLTAYYASQKKDSTASGSSTSSASDSKSALLEVKTNSTKLKESLSKLSDSSLYEKKTDKDGNKDYDRDAITSAVKGFVEAYNNYVDSSSKVDSTGILRRSVSMVNNTSANSVLLSKSGISIGKDNKLTLDEDTLKKTDVNVLKTLFSGVGSLGDTISSKAGESFGLANSAAFTMGHAATYTYSGAYSTFANSNNWFNGLM</sequence>
<accession>A0AAW3JSQ9</accession>
<evidence type="ECO:0000313" key="1">
    <source>
        <dbReference type="EMBL" id="KQC84836.1"/>
    </source>
</evidence>
<protein>
    <recommendedName>
        <fullName evidence="3">Flagellar hook-associated protein 2 C-terminal domain-containing protein</fullName>
    </recommendedName>
</protein>